<evidence type="ECO:0000256" key="4">
    <source>
        <dbReference type="ARBA" id="ARBA00022475"/>
    </source>
</evidence>
<dbReference type="CDD" id="cd12831">
    <property type="entry name" value="TmCorA-like_u2"/>
    <property type="match status" value="1"/>
</dbReference>
<dbReference type="InterPro" id="IPR002523">
    <property type="entry name" value="MgTranspt_CorA/ZnTranspt_ZntB"/>
</dbReference>
<dbReference type="OrthoDB" id="9803416at2"/>
<accession>A0A370GYE2</accession>
<feature type="transmembrane region" description="Helical" evidence="8">
    <location>
        <begin position="290"/>
        <end position="318"/>
    </location>
</feature>
<evidence type="ECO:0000256" key="7">
    <source>
        <dbReference type="ARBA" id="ARBA00023136"/>
    </source>
</evidence>
<dbReference type="SUPFAM" id="SSF144083">
    <property type="entry name" value="Magnesium transport protein CorA, transmembrane region"/>
    <property type="match status" value="1"/>
</dbReference>
<dbReference type="Proteomes" id="UP000255326">
    <property type="component" value="Unassembled WGS sequence"/>
</dbReference>
<evidence type="ECO:0000256" key="2">
    <source>
        <dbReference type="ARBA" id="ARBA00009765"/>
    </source>
</evidence>
<dbReference type="FunFam" id="1.20.58.340:FF:000012">
    <property type="entry name" value="Magnesium transport protein CorA"/>
    <property type="match status" value="1"/>
</dbReference>
<dbReference type="Gene3D" id="3.30.460.20">
    <property type="entry name" value="CorA soluble domain-like"/>
    <property type="match status" value="1"/>
</dbReference>
<dbReference type="InterPro" id="IPR045861">
    <property type="entry name" value="CorA_cytoplasmic_dom"/>
</dbReference>
<dbReference type="PANTHER" id="PTHR46494:SF1">
    <property type="entry name" value="CORA FAMILY METAL ION TRANSPORTER (EUROFUNG)"/>
    <property type="match status" value="1"/>
</dbReference>
<dbReference type="Pfam" id="PF01544">
    <property type="entry name" value="CorA"/>
    <property type="match status" value="1"/>
</dbReference>
<dbReference type="Gene3D" id="1.20.58.340">
    <property type="entry name" value="Magnesium transport protein CorA, transmembrane region"/>
    <property type="match status" value="2"/>
</dbReference>
<keyword evidence="7 8" id="KW-0472">Membrane</keyword>
<dbReference type="PANTHER" id="PTHR46494">
    <property type="entry name" value="CORA FAMILY METAL ION TRANSPORTER (EUROFUNG)"/>
    <property type="match status" value="1"/>
</dbReference>
<dbReference type="InterPro" id="IPR045863">
    <property type="entry name" value="CorA_TM1_TM2"/>
</dbReference>
<dbReference type="GO" id="GO:0015087">
    <property type="term" value="F:cobalt ion transmembrane transporter activity"/>
    <property type="evidence" value="ECO:0007669"/>
    <property type="project" value="UniProtKB-UniRule"/>
</dbReference>
<dbReference type="GO" id="GO:0015095">
    <property type="term" value="F:magnesium ion transmembrane transporter activity"/>
    <property type="evidence" value="ECO:0007669"/>
    <property type="project" value="UniProtKB-UniRule"/>
</dbReference>
<dbReference type="GO" id="GO:0050897">
    <property type="term" value="F:cobalt ion binding"/>
    <property type="evidence" value="ECO:0007669"/>
    <property type="project" value="TreeGrafter"/>
</dbReference>
<evidence type="ECO:0000313" key="9">
    <source>
        <dbReference type="EMBL" id="RDI47654.1"/>
    </source>
</evidence>
<keyword evidence="8" id="KW-0460">Magnesium</keyword>
<keyword evidence="8" id="KW-0406">Ion transport</keyword>
<dbReference type="InterPro" id="IPR004488">
    <property type="entry name" value="Mg/Co-transport_prot_CorA"/>
</dbReference>
<keyword evidence="10" id="KW-1185">Reference proteome</keyword>
<evidence type="ECO:0000256" key="1">
    <source>
        <dbReference type="ARBA" id="ARBA00004651"/>
    </source>
</evidence>
<dbReference type="AlphaFoldDB" id="A0A370GYE2"/>
<comment type="subcellular location">
    <subcellularLocation>
        <location evidence="1">Cell membrane</location>
        <topology evidence="1">Multi-pass membrane protein</topology>
    </subcellularLocation>
    <subcellularLocation>
        <location evidence="8">Membrane</location>
        <topology evidence="8">Multi-pass membrane protein</topology>
    </subcellularLocation>
</comment>
<keyword evidence="4 8" id="KW-1003">Cell membrane</keyword>
<evidence type="ECO:0000256" key="8">
    <source>
        <dbReference type="RuleBase" id="RU362010"/>
    </source>
</evidence>
<keyword evidence="5 8" id="KW-0812">Transmembrane</keyword>
<keyword evidence="3 8" id="KW-0813">Transport</keyword>
<evidence type="ECO:0000313" key="10">
    <source>
        <dbReference type="Proteomes" id="UP000255326"/>
    </source>
</evidence>
<protein>
    <recommendedName>
        <fullName evidence="8">Magnesium transport protein CorA</fullName>
    </recommendedName>
</protein>
<comment type="caution">
    <text evidence="9">The sequence shown here is derived from an EMBL/GenBank/DDBJ whole genome shotgun (WGS) entry which is preliminary data.</text>
</comment>
<dbReference type="GO" id="GO:0000287">
    <property type="term" value="F:magnesium ion binding"/>
    <property type="evidence" value="ECO:0007669"/>
    <property type="project" value="TreeGrafter"/>
</dbReference>
<gene>
    <name evidence="8" type="primary">corA</name>
    <name evidence="9" type="ORF">DFR59_101313</name>
</gene>
<reference evidence="9 10" key="1">
    <citation type="submission" date="2018-07" db="EMBL/GenBank/DDBJ databases">
        <title>Genomic Encyclopedia of Type Strains, Phase IV (KMG-IV): sequencing the most valuable type-strain genomes for metagenomic binning, comparative biology and taxonomic classification.</title>
        <authorList>
            <person name="Goeker M."/>
        </authorList>
    </citation>
    <scope>NUCLEOTIDE SEQUENCE [LARGE SCALE GENOMIC DNA]</scope>
    <source>
        <strain evidence="9 10">DSM 25281</strain>
    </source>
</reference>
<keyword evidence="6 8" id="KW-1133">Transmembrane helix</keyword>
<sequence>MIRTCLCRNNGVIEYDAPLNRCKDEDILWYWVDFSDPTSKEDVQLEEFFHFHPLAVEDCLDTFSQRPKLDFYEGYFFIVLHALDHATIDPKEVDVFVNDHFIVTYHKHPVREINQIWDGMKNTSEPLGQTPFNILHAIIDKFVDEFFPPVYSIEDRLNVIEDNSGEETVNELMDHLFDIRHEMSKLRRSLIPMRDLLYRILHSERMAFLKDQQLYFQDVYDHLIKLVEMLESYRDFSADIRDNYLSINSDKMNNIMMTLTVITTIFMPLTFIAGVYGMNFRVMPELHWKYGYFAVLGVMLIIAAIMFMMFMKIGWLRFNKPKMKRKRFLKLK</sequence>
<dbReference type="EMBL" id="QQAY01000001">
    <property type="protein sequence ID" value="RDI47654.1"/>
    <property type="molecule type" value="Genomic_DNA"/>
</dbReference>
<dbReference type="NCBIfam" id="TIGR00383">
    <property type="entry name" value="corA"/>
    <property type="match status" value="1"/>
</dbReference>
<organism evidence="9 10">
    <name type="scientific">Falsibacillus pallidus</name>
    <dbReference type="NCBI Taxonomy" id="493781"/>
    <lineage>
        <taxon>Bacteria</taxon>
        <taxon>Bacillati</taxon>
        <taxon>Bacillota</taxon>
        <taxon>Bacilli</taxon>
        <taxon>Bacillales</taxon>
        <taxon>Bacillaceae</taxon>
        <taxon>Falsibacillus</taxon>
    </lineage>
</organism>
<dbReference type="RefSeq" id="WP_114743867.1">
    <property type="nucleotide sequence ID" value="NZ_QQAY01000001.1"/>
</dbReference>
<proteinExistence type="inferred from homology"/>
<comment type="function">
    <text evidence="8">Mediates influx of magnesium ions.</text>
</comment>
<evidence type="ECO:0000256" key="6">
    <source>
        <dbReference type="ARBA" id="ARBA00022989"/>
    </source>
</evidence>
<dbReference type="GO" id="GO:0005886">
    <property type="term" value="C:plasma membrane"/>
    <property type="evidence" value="ECO:0007669"/>
    <property type="project" value="UniProtKB-SubCell"/>
</dbReference>
<feature type="transmembrane region" description="Helical" evidence="8">
    <location>
        <begin position="255"/>
        <end position="278"/>
    </location>
</feature>
<evidence type="ECO:0000256" key="3">
    <source>
        <dbReference type="ARBA" id="ARBA00022448"/>
    </source>
</evidence>
<dbReference type="SUPFAM" id="SSF143865">
    <property type="entry name" value="CorA soluble domain-like"/>
    <property type="match status" value="1"/>
</dbReference>
<evidence type="ECO:0000256" key="5">
    <source>
        <dbReference type="ARBA" id="ARBA00022692"/>
    </source>
</evidence>
<comment type="similarity">
    <text evidence="2 8">Belongs to the CorA metal ion transporter (MIT) (TC 1.A.35) family.</text>
</comment>
<name>A0A370GYE2_9BACI</name>